<comment type="caution">
    <text evidence="2">The sequence shown here is derived from an EMBL/GenBank/DDBJ whole genome shotgun (WGS) entry which is preliminary data.</text>
</comment>
<name>A0ABD0KTK6_9CAEN</name>
<feature type="region of interest" description="Disordered" evidence="1">
    <location>
        <begin position="122"/>
        <end position="183"/>
    </location>
</feature>
<evidence type="ECO:0000313" key="2">
    <source>
        <dbReference type="EMBL" id="KAK7490515.1"/>
    </source>
</evidence>
<dbReference type="EMBL" id="JACVVK020000126">
    <property type="protein sequence ID" value="KAK7490515.1"/>
    <property type="molecule type" value="Genomic_DNA"/>
</dbReference>
<gene>
    <name evidence="2" type="ORF">BaRGS_00018301</name>
</gene>
<accession>A0ABD0KTK6</accession>
<proteinExistence type="predicted"/>
<protein>
    <submittedName>
        <fullName evidence="2">Uncharacterized protein</fullName>
    </submittedName>
</protein>
<evidence type="ECO:0000313" key="3">
    <source>
        <dbReference type="Proteomes" id="UP001519460"/>
    </source>
</evidence>
<sequence length="220" mass="24294">MPPELHSGRGVSRLDFRDVLVLSAVSRVGKPSTRNHEKPFVKALKKQNVLAEFCKPNQIARHKRIPHGQTKSFSSRCDSVLGWESKVVVFVPHRGAEGDHDVSDEEDASVAGVNGELAQLNREDENCKEDSLEFDLPEPTGANPHAQESHRSNMRQRRFTTGGMAQPATHEGSGEGRLQPVSRQSGGRVQSFFWNHCPCCALSVLAQRKLDSLSCSSENN</sequence>
<feature type="compositionally biased region" description="Basic and acidic residues" evidence="1">
    <location>
        <begin position="122"/>
        <end position="131"/>
    </location>
</feature>
<dbReference type="Proteomes" id="UP001519460">
    <property type="component" value="Unassembled WGS sequence"/>
</dbReference>
<evidence type="ECO:0000256" key="1">
    <source>
        <dbReference type="SAM" id="MobiDB-lite"/>
    </source>
</evidence>
<keyword evidence="3" id="KW-1185">Reference proteome</keyword>
<reference evidence="2 3" key="1">
    <citation type="journal article" date="2023" name="Sci. Data">
        <title>Genome assembly of the Korean intertidal mud-creeper Batillaria attramentaria.</title>
        <authorList>
            <person name="Patra A.K."/>
            <person name="Ho P.T."/>
            <person name="Jun S."/>
            <person name="Lee S.J."/>
            <person name="Kim Y."/>
            <person name="Won Y.J."/>
        </authorList>
    </citation>
    <scope>NUCLEOTIDE SEQUENCE [LARGE SCALE GENOMIC DNA]</scope>
    <source>
        <strain evidence="2">Wonlab-2016</strain>
    </source>
</reference>
<organism evidence="2 3">
    <name type="scientific">Batillaria attramentaria</name>
    <dbReference type="NCBI Taxonomy" id="370345"/>
    <lineage>
        <taxon>Eukaryota</taxon>
        <taxon>Metazoa</taxon>
        <taxon>Spiralia</taxon>
        <taxon>Lophotrochozoa</taxon>
        <taxon>Mollusca</taxon>
        <taxon>Gastropoda</taxon>
        <taxon>Caenogastropoda</taxon>
        <taxon>Sorbeoconcha</taxon>
        <taxon>Cerithioidea</taxon>
        <taxon>Batillariidae</taxon>
        <taxon>Batillaria</taxon>
    </lineage>
</organism>
<dbReference type="AlphaFoldDB" id="A0ABD0KTK6"/>